<accession>W7QZS9</accession>
<gene>
    <name evidence="1" type="ORF">DS2_06176</name>
</gene>
<reference evidence="1 2" key="1">
    <citation type="journal article" date="2014" name="Genome Announc.">
        <title>Draft Genome Sequence of the Agar-Degrading Bacterium Catenovulum sp. Strain DS-2, Isolated from Intestines of Haliotis diversicolor.</title>
        <authorList>
            <person name="Shan D."/>
            <person name="Li X."/>
            <person name="Gu Z."/>
            <person name="Wei G."/>
            <person name="Gao Z."/>
            <person name="Shao Z."/>
        </authorList>
    </citation>
    <scope>NUCLEOTIDE SEQUENCE [LARGE SCALE GENOMIC DNA]</scope>
    <source>
        <strain evidence="1 2">DS-2</strain>
    </source>
</reference>
<dbReference type="Proteomes" id="UP000019276">
    <property type="component" value="Unassembled WGS sequence"/>
</dbReference>
<keyword evidence="2" id="KW-1185">Reference proteome</keyword>
<dbReference type="RefSeq" id="WP_035013810.1">
    <property type="nucleotide sequence ID" value="NZ_ARZY01000008.1"/>
</dbReference>
<dbReference type="AlphaFoldDB" id="W7QZS9"/>
<name>W7QZS9_9ALTE</name>
<dbReference type="EMBL" id="ARZY01000008">
    <property type="protein sequence ID" value="EWH10855.1"/>
    <property type="molecule type" value="Genomic_DNA"/>
</dbReference>
<proteinExistence type="predicted"/>
<comment type="caution">
    <text evidence="1">The sequence shown here is derived from an EMBL/GenBank/DDBJ whole genome shotgun (WGS) entry which is preliminary data.</text>
</comment>
<protein>
    <submittedName>
        <fullName evidence="1">Uncharacterized protein</fullName>
    </submittedName>
</protein>
<evidence type="ECO:0000313" key="1">
    <source>
        <dbReference type="EMBL" id="EWH10855.1"/>
    </source>
</evidence>
<organism evidence="1 2">
    <name type="scientific">Catenovulum agarivorans DS-2</name>
    <dbReference type="NCBI Taxonomy" id="1328313"/>
    <lineage>
        <taxon>Bacteria</taxon>
        <taxon>Pseudomonadati</taxon>
        <taxon>Pseudomonadota</taxon>
        <taxon>Gammaproteobacteria</taxon>
        <taxon>Alteromonadales</taxon>
        <taxon>Alteromonadaceae</taxon>
        <taxon>Catenovulum</taxon>
    </lineage>
</organism>
<sequence length="81" mass="8581">MLNVLAKEKSNLTAAKAKYQAALLANKVAVDRAITQAKSSASSPKGCLVLFSAGFVIGAIERRTSSAYLRKLAVLFKTLPV</sequence>
<dbReference type="STRING" id="1328313.DS2_06176"/>
<evidence type="ECO:0000313" key="2">
    <source>
        <dbReference type="Proteomes" id="UP000019276"/>
    </source>
</evidence>